<organism evidence="1 2">
    <name type="scientific">Undibacterium fentianense</name>
    <dbReference type="NCBI Taxonomy" id="2828728"/>
    <lineage>
        <taxon>Bacteria</taxon>
        <taxon>Pseudomonadati</taxon>
        <taxon>Pseudomonadota</taxon>
        <taxon>Betaproteobacteria</taxon>
        <taxon>Burkholderiales</taxon>
        <taxon>Oxalobacteraceae</taxon>
        <taxon>Undibacterium</taxon>
    </lineage>
</organism>
<dbReference type="RefSeq" id="WP_212676039.1">
    <property type="nucleotide sequence ID" value="NZ_JAGSPJ010000005.1"/>
</dbReference>
<dbReference type="Proteomes" id="UP000678545">
    <property type="component" value="Unassembled WGS sequence"/>
</dbReference>
<reference evidence="1" key="1">
    <citation type="submission" date="2021-04" db="EMBL/GenBank/DDBJ databases">
        <title>novel species isolated from subtropical streams in China.</title>
        <authorList>
            <person name="Lu H."/>
        </authorList>
    </citation>
    <scope>NUCLEOTIDE SEQUENCE</scope>
    <source>
        <strain evidence="1">FT137W</strain>
    </source>
</reference>
<name>A0A941E4A3_9BURK</name>
<keyword evidence="2" id="KW-1185">Reference proteome</keyword>
<accession>A0A941E4A3</accession>
<evidence type="ECO:0000313" key="1">
    <source>
        <dbReference type="EMBL" id="MBR7800917.1"/>
    </source>
</evidence>
<sequence length="69" mass="7490">MSTLASVVQRTLGDEMMKTWKLLLATLATVAALNFSFAEQNSVAVPQGWIANGHVFSGTKFFFSAIYCA</sequence>
<dbReference type="EMBL" id="JAGSPJ010000005">
    <property type="protein sequence ID" value="MBR7800917.1"/>
    <property type="molecule type" value="Genomic_DNA"/>
</dbReference>
<dbReference type="AlphaFoldDB" id="A0A941E4A3"/>
<evidence type="ECO:0000313" key="2">
    <source>
        <dbReference type="Proteomes" id="UP000678545"/>
    </source>
</evidence>
<comment type="caution">
    <text evidence="1">The sequence shown here is derived from an EMBL/GenBank/DDBJ whole genome shotgun (WGS) entry which is preliminary data.</text>
</comment>
<protein>
    <submittedName>
        <fullName evidence="1">Uncharacterized protein</fullName>
    </submittedName>
</protein>
<proteinExistence type="predicted"/>
<gene>
    <name evidence="1" type="ORF">KDM90_12980</name>
</gene>